<feature type="region of interest" description="Disordered" evidence="1">
    <location>
        <begin position="1"/>
        <end position="65"/>
    </location>
</feature>
<evidence type="ECO:0000256" key="1">
    <source>
        <dbReference type="SAM" id="MobiDB-lite"/>
    </source>
</evidence>
<feature type="compositionally biased region" description="Pro residues" evidence="1">
    <location>
        <begin position="54"/>
        <end position="65"/>
    </location>
</feature>
<proteinExistence type="predicted"/>
<sequence length="108" mass="11572">MERINVAVRPRLSPAKTPSPVLGGFRATPSPPPQIIPPSPPPPSPVLGGFRATPSPPPQIIPPSPPPPSPVLVWLAVRPRPLSGEDAKSSPSLFYFILFDFQGQRDDK</sequence>
<dbReference type="Proteomes" id="UP001419268">
    <property type="component" value="Unassembled WGS sequence"/>
</dbReference>
<evidence type="ECO:0000313" key="2">
    <source>
        <dbReference type="EMBL" id="KAK9132230.1"/>
    </source>
</evidence>
<reference evidence="2 3" key="1">
    <citation type="submission" date="2024-01" db="EMBL/GenBank/DDBJ databases">
        <title>Genome assemblies of Stephania.</title>
        <authorList>
            <person name="Yang L."/>
        </authorList>
    </citation>
    <scope>NUCLEOTIDE SEQUENCE [LARGE SCALE GENOMIC DNA]</scope>
    <source>
        <strain evidence="2">JXDWG</strain>
        <tissue evidence="2">Leaf</tissue>
    </source>
</reference>
<protein>
    <submittedName>
        <fullName evidence="2">Uncharacterized protein</fullName>
    </submittedName>
</protein>
<evidence type="ECO:0000313" key="3">
    <source>
        <dbReference type="Proteomes" id="UP001419268"/>
    </source>
</evidence>
<feature type="compositionally biased region" description="Pro residues" evidence="1">
    <location>
        <begin position="29"/>
        <end position="45"/>
    </location>
</feature>
<organism evidence="2 3">
    <name type="scientific">Stephania cephalantha</name>
    <dbReference type="NCBI Taxonomy" id="152367"/>
    <lineage>
        <taxon>Eukaryota</taxon>
        <taxon>Viridiplantae</taxon>
        <taxon>Streptophyta</taxon>
        <taxon>Embryophyta</taxon>
        <taxon>Tracheophyta</taxon>
        <taxon>Spermatophyta</taxon>
        <taxon>Magnoliopsida</taxon>
        <taxon>Ranunculales</taxon>
        <taxon>Menispermaceae</taxon>
        <taxon>Menispermoideae</taxon>
        <taxon>Cissampelideae</taxon>
        <taxon>Stephania</taxon>
    </lineage>
</organism>
<name>A0AAP0JET4_9MAGN</name>
<dbReference type="AlphaFoldDB" id="A0AAP0JET4"/>
<dbReference type="EMBL" id="JBBNAG010000005">
    <property type="protein sequence ID" value="KAK9132230.1"/>
    <property type="molecule type" value="Genomic_DNA"/>
</dbReference>
<keyword evidence="3" id="KW-1185">Reference proteome</keyword>
<accession>A0AAP0JET4</accession>
<comment type="caution">
    <text evidence="2">The sequence shown here is derived from an EMBL/GenBank/DDBJ whole genome shotgun (WGS) entry which is preliminary data.</text>
</comment>
<gene>
    <name evidence="2" type="ORF">Scep_011758</name>
</gene>